<protein>
    <submittedName>
        <fullName evidence="2">Uncharacterized protein</fullName>
    </submittedName>
</protein>
<evidence type="ECO:0000256" key="1">
    <source>
        <dbReference type="SAM" id="MobiDB-lite"/>
    </source>
</evidence>
<dbReference type="Proteomes" id="UP000823775">
    <property type="component" value="Unassembled WGS sequence"/>
</dbReference>
<name>A0ABS8Y499_DATST</name>
<feature type="region of interest" description="Disordered" evidence="1">
    <location>
        <begin position="1"/>
        <end position="56"/>
    </location>
</feature>
<accession>A0ABS8Y499</accession>
<proteinExistence type="predicted"/>
<evidence type="ECO:0000313" key="3">
    <source>
        <dbReference type="Proteomes" id="UP000823775"/>
    </source>
</evidence>
<feature type="compositionally biased region" description="Basic and acidic residues" evidence="1">
    <location>
        <begin position="25"/>
        <end position="34"/>
    </location>
</feature>
<organism evidence="2 3">
    <name type="scientific">Datura stramonium</name>
    <name type="common">Jimsonweed</name>
    <name type="synonym">Common thornapple</name>
    <dbReference type="NCBI Taxonomy" id="4076"/>
    <lineage>
        <taxon>Eukaryota</taxon>
        <taxon>Viridiplantae</taxon>
        <taxon>Streptophyta</taxon>
        <taxon>Embryophyta</taxon>
        <taxon>Tracheophyta</taxon>
        <taxon>Spermatophyta</taxon>
        <taxon>Magnoliopsida</taxon>
        <taxon>eudicotyledons</taxon>
        <taxon>Gunneridae</taxon>
        <taxon>Pentapetalae</taxon>
        <taxon>asterids</taxon>
        <taxon>lamiids</taxon>
        <taxon>Solanales</taxon>
        <taxon>Solanaceae</taxon>
        <taxon>Solanoideae</taxon>
        <taxon>Datureae</taxon>
        <taxon>Datura</taxon>
    </lineage>
</organism>
<comment type="caution">
    <text evidence="2">The sequence shown here is derived from an EMBL/GenBank/DDBJ whole genome shotgun (WGS) entry which is preliminary data.</text>
</comment>
<feature type="non-terminal residue" evidence="2">
    <location>
        <position position="74"/>
    </location>
</feature>
<keyword evidence="3" id="KW-1185">Reference proteome</keyword>
<sequence length="74" mass="8253">MTDIDGETKQPPLTFDSFLPPHFHSISEENKDLSDSDSAYSVNLPPYGDTTASSEKTARRLHFSNIDTSVHRSL</sequence>
<gene>
    <name evidence="2" type="ORF">HAX54_014574</name>
</gene>
<evidence type="ECO:0000313" key="2">
    <source>
        <dbReference type="EMBL" id="MCE5166079.1"/>
    </source>
</evidence>
<reference evidence="2 3" key="1">
    <citation type="journal article" date="2021" name="BMC Genomics">
        <title>Datura genome reveals duplications of psychoactive alkaloid biosynthetic genes and high mutation rate following tissue culture.</title>
        <authorList>
            <person name="Rajewski A."/>
            <person name="Carter-House D."/>
            <person name="Stajich J."/>
            <person name="Litt A."/>
        </authorList>
    </citation>
    <scope>NUCLEOTIDE SEQUENCE [LARGE SCALE GENOMIC DNA]</scope>
    <source>
        <strain evidence="2">AR-01</strain>
    </source>
</reference>
<dbReference type="EMBL" id="JACEIK010019060">
    <property type="protein sequence ID" value="MCE5166079.1"/>
    <property type="molecule type" value="Genomic_DNA"/>
</dbReference>